<organism evidence="1 2">
    <name type="scientific">Streblomastix strix</name>
    <dbReference type="NCBI Taxonomy" id="222440"/>
    <lineage>
        <taxon>Eukaryota</taxon>
        <taxon>Metamonada</taxon>
        <taxon>Preaxostyla</taxon>
        <taxon>Oxymonadida</taxon>
        <taxon>Streblomastigidae</taxon>
        <taxon>Streblomastix</taxon>
    </lineage>
</organism>
<evidence type="ECO:0000313" key="1">
    <source>
        <dbReference type="EMBL" id="KAA6394344.1"/>
    </source>
</evidence>
<gene>
    <name evidence="1" type="ORF">EZS28_010125</name>
</gene>
<sequence length="103" mass="11753">MKPQVLNIQSGHRIDIWRTIIADYQKIESDARHVSSMLRESTDVNGVWKQLLQLNETCNTISELAEESERTLESALLCTNALHNLEVAIDRHSQKIADLIRGE</sequence>
<reference evidence="1 2" key="1">
    <citation type="submission" date="2019-03" db="EMBL/GenBank/DDBJ databases">
        <title>Single cell metagenomics reveals metabolic interactions within the superorganism composed of flagellate Streblomastix strix and complex community of Bacteroidetes bacteria on its surface.</title>
        <authorList>
            <person name="Treitli S.C."/>
            <person name="Kolisko M."/>
            <person name="Husnik F."/>
            <person name="Keeling P."/>
            <person name="Hampl V."/>
        </authorList>
    </citation>
    <scope>NUCLEOTIDE SEQUENCE [LARGE SCALE GENOMIC DNA]</scope>
    <source>
        <strain evidence="1">ST1C</strain>
    </source>
</reference>
<name>A0A5J4WGZ6_9EUKA</name>
<evidence type="ECO:0000313" key="2">
    <source>
        <dbReference type="Proteomes" id="UP000324800"/>
    </source>
</evidence>
<accession>A0A5J4WGZ6</accession>
<dbReference type="EMBL" id="SNRW01001966">
    <property type="protein sequence ID" value="KAA6394344.1"/>
    <property type="molecule type" value="Genomic_DNA"/>
</dbReference>
<dbReference type="Proteomes" id="UP000324800">
    <property type="component" value="Unassembled WGS sequence"/>
</dbReference>
<protein>
    <submittedName>
        <fullName evidence="1">Uncharacterized protein</fullName>
    </submittedName>
</protein>
<comment type="caution">
    <text evidence="1">The sequence shown here is derived from an EMBL/GenBank/DDBJ whole genome shotgun (WGS) entry which is preliminary data.</text>
</comment>
<dbReference type="AlphaFoldDB" id="A0A5J4WGZ6"/>
<proteinExistence type="predicted"/>